<name>A0ABR8VAC1_9BACT</name>
<evidence type="ECO:0000313" key="4">
    <source>
        <dbReference type="EMBL" id="MBD8001724.1"/>
    </source>
</evidence>
<dbReference type="PANTHER" id="PTHR10963:SF55">
    <property type="entry name" value="GLYCOSIDE HYDROLASE FAMILY 16 PROTEIN"/>
    <property type="match status" value="1"/>
</dbReference>
<feature type="chain" id="PRO_5046697675" evidence="2">
    <location>
        <begin position="20"/>
        <end position="282"/>
    </location>
</feature>
<reference evidence="4 5" key="1">
    <citation type="submission" date="2020-08" db="EMBL/GenBank/DDBJ databases">
        <title>A Genomic Blueprint of the Chicken Gut Microbiome.</title>
        <authorList>
            <person name="Gilroy R."/>
            <person name="Ravi A."/>
            <person name="Getino M."/>
            <person name="Pursley I."/>
            <person name="Horton D.L."/>
            <person name="Alikhan N.-F."/>
            <person name="Baker D."/>
            <person name="Gharbi K."/>
            <person name="Hall N."/>
            <person name="Watson M."/>
            <person name="Adriaenssens E.M."/>
            <person name="Foster-Nyarko E."/>
            <person name="Jarju S."/>
            <person name="Secka A."/>
            <person name="Antonio M."/>
            <person name="Oren A."/>
            <person name="Chaudhuri R."/>
            <person name="La Ragione R.M."/>
            <person name="Hildebrand F."/>
            <person name="Pallen M.J."/>
        </authorList>
    </citation>
    <scope>NUCLEOTIDE SEQUENCE [LARGE SCALE GENOMIC DNA]</scope>
    <source>
        <strain evidence="4 5">Sa1YUN3</strain>
    </source>
</reference>
<dbReference type="EMBL" id="JACSPQ010000002">
    <property type="protein sequence ID" value="MBD8001724.1"/>
    <property type="molecule type" value="Genomic_DNA"/>
</dbReference>
<dbReference type="InterPro" id="IPR013320">
    <property type="entry name" value="ConA-like_dom_sf"/>
</dbReference>
<evidence type="ECO:0000259" key="3">
    <source>
        <dbReference type="PROSITE" id="PS51762"/>
    </source>
</evidence>
<dbReference type="GO" id="GO:0016787">
    <property type="term" value="F:hydrolase activity"/>
    <property type="evidence" value="ECO:0007669"/>
    <property type="project" value="UniProtKB-KW"/>
</dbReference>
<comment type="caution">
    <text evidence="4">The sequence shown here is derived from an EMBL/GenBank/DDBJ whole genome shotgun (WGS) entry which is preliminary data.</text>
</comment>
<evidence type="ECO:0000256" key="1">
    <source>
        <dbReference type="ARBA" id="ARBA00006865"/>
    </source>
</evidence>
<dbReference type="CDD" id="cd08023">
    <property type="entry name" value="GH16_laminarinase_like"/>
    <property type="match status" value="1"/>
</dbReference>
<dbReference type="Pfam" id="PF00722">
    <property type="entry name" value="Glyco_hydro_16"/>
    <property type="match status" value="1"/>
</dbReference>
<accession>A0ABR8VAC1</accession>
<dbReference type="PROSITE" id="PS51762">
    <property type="entry name" value="GH16_2"/>
    <property type="match status" value="1"/>
</dbReference>
<sequence length="282" mass="32651">MKHLQLLYCLAFAALFASAQSQENYKLVWSDEFEVDGRLDSTVWNYENGYARNEELQWYQPDNAFCKDGLLIIEARKERRENPLYQAGEGGDWRTSREFVECTSSSVTTAGKKEFLYGRVVVRARIPVGKGAWPAIWMLGTSMEWPSNGEIDIMEFYRKQGVPHILANAAWGTDQKWVAKWNSKAIPFSHFLSQNPDWASEFHIWRMDWDEEAIRIYLDDELLNEILLKDTYNGTIGEGKNPFMQPQYLLLNLAVGGINGGPVSENAYPMRYEIDYVRVYQK</sequence>
<dbReference type="InterPro" id="IPR000757">
    <property type="entry name" value="Beta-glucanase-like"/>
</dbReference>
<keyword evidence="2" id="KW-0732">Signal</keyword>
<feature type="signal peptide" evidence="2">
    <location>
        <begin position="1"/>
        <end position="19"/>
    </location>
</feature>
<protein>
    <submittedName>
        <fullName evidence="4">Glycoside hydrolase family 16 protein</fullName>
    </submittedName>
</protein>
<dbReference type="RefSeq" id="WP_191709885.1">
    <property type="nucleotide sequence ID" value="NZ_JACSPQ010000002.1"/>
</dbReference>
<dbReference type="InterPro" id="IPR050546">
    <property type="entry name" value="Glycosyl_Hydrlase_16"/>
</dbReference>
<dbReference type="SUPFAM" id="SSF49899">
    <property type="entry name" value="Concanavalin A-like lectins/glucanases"/>
    <property type="match status" value="1"/>
</dbReference>
<dbReference type="Proteomes" id="UP000616346">
    <property type="component" value="Unassembled WGS sequence"/>
</dbReference>
<dbReference type="Gene3D" id="2.60.120.200">
    <property type="match status" value="1"/>
</dbReference>
<evidence type="ECO:0000313" key="5">
    <source>
        <dbReference type="Proteomes" id="UP000616346"/>
    </source>
</evidence>
<gene>
    <name evidence="4" type="ORF">H9626_05755</name>
</gene>
<organism evidence="4 5">
    <name type="scientific">Phocaeicola faecium</name>
    <dbReference type="NCBI Taxonomy" id="2762213"/>
    <lineage>
        <taxon>Bacteria</taxon>
        <taxon>Pseudomonadati</taxon>
        <taxon>Bacteroidota</taxon>
        <taxon>Bacteroidia</taxon>
        <taxon>Bacteroidales</taxon>
        <taxon>Bacteroidaceae</taxon>
        <taxon>Phocaeicola</taxon>
    </lineage>
</organism>
<evidence type="ECO:0000256" key="2">
    <source>
        <dbReference type="SAM" id="SignalP"/>
    </source>
</evidence>
<comment type="similarity">
    <text evidence="1">Belongs to the glycosyl hydrolase 16 family.</text>
</comment>
<keyword evidence="4" id="KW-0378">Hydrolase</keyword>
<feature type="domain" description="GH16" evidence="3">
    <location>
        <begin position="10"/>
        <end position="282"/>
    </location>
</feature>
<proteinExistence type="inferred from homology"/>
<keyword evidence="5" id="KW-1185">Reference proteome</keyword>
<dbReference type="PANTHER" id="PTHR10963">
    <property type="entry name" value="GLYCOSYL HYDROLASE-RELATED"/>
    <property type="match status" value="1"/>
</dbReference>